<name>A0ABN9YFG1_9DINO</name>
<proteinExistence type="predicted"/>
<feature type="region of interest" description="Disordered" evidence="1">
    <location>
        <begin position="1"/>
        <end position="32"/>
    </location>
</feature>
<organism evidence="2 3">
    <name type="scientific">Prorocentrum cordatum</name>
    <dbReference type="NCBI Taxonomy" id="2364126"/>
    <lineage>
        <taxon>Eukaryota</taxon>
        <taxon>Sar</taxon>
        <taxon>Alveolata</taxon>
        <taxon>Dinophyceae</taxon>
        <taxon>Prorocentrales</taxon>
        <taxon>Prorocentraceae</taxon>
        <taxon>Prorocentrum</taxon>
    </lineage>
</organism>
<evidence type="ECO:0000313" key="2">
    <source>
        <dbReference type="EMBL" id="CAK0911303.1"/>
    </source>
</evidence>
<dbReference type="Proteomes" id="UP001189429">
    <property type="component" value="Unassembled WGS sequence"/>
</dbReference>
<feature type="non-terminal residue" evidence="2">
    <location>
        <position position="1"/>
    </location>
</feature>
<feature type="non-terminal residue" evidence="2">
    <location>
        <position position="130"/>
    </location>
</feature>
<gene>
    <name evidence="2" type="ORF">PCOR1329_LOCUS85223</name>
</gene>
<reference evidence="2" key="1">
    <citation type="submission" date="2023-10" db="EMBL/GenBank/DDBJ databases">
        <authorList>
            <person name="Chen Y."/>
            <person name="Shah S."/>
            <person name="Dougan E. K."/>
            <person name="Thang M."/>
            <person name="Chan C."/>
        </authorList>
    </citation>
    <scope>NUCLEOTIDE SEQUENCE [LARGE SCALE GENOMIC DNA]</scope>
</reference>
<accession>A0ABN9YFG1</accession>
<protein>
    <submittedName>
        <fullName evidence="2">Uncharacterized protein</fullName>
    </submittedName>
</protein>
<comment type="caution">
    <text evidence="2">The sequence shown here is derived from an EMBL/GenBank/DDBJ whole genome shotgun (WGS) entry which is preliminary data.</text>
</comment>
<feature type="compositionally biased region" description="Basic residues" evidence="1">
    <location>
        <begin position="112"/>
        <end position="121"/>
    </location>
</feature>
<feature type="region of interest" description="Disordered" evidence="1">
    <location>
        <begin position="107"/>
        <end position="130"/>
    </location>
</feature>
<sequence>RTCGTAEACRTPKRGWPSPCGGTRRTSSVGGWPTLCEAPIRRGSAGRLASAGGHRRRALARPPLARTLAASGAALRGRRPRASPAPLAQRWCRPRVLRCPAAKRMWQGPARRPLRCRRRAPRPPATARRA</sequence>
<evidence type="ECO:0000313" key="3">
    <source>
        <dbReference type="Proteomes" id="UP001189429"/>
    </source>
</evidence>
<keyword evidence="3" id="KW-1185">Reference proteome</keyword>
<evidence type="ECO:0000256" key="1">
    <source>
        <dbReference type="SAM" id="MobiDB-lite"/>
    </source>
</evidence>
<dbReference type="EMBL" id="CAUYUJ010022556">
    <property type="protein sequence ID" value="CAK0911303.1"/>
    <property type="molecule type" value="Genomic_DNA"/>
</dbReference>